<dbReference type="EMBL" id="CBXE010000077">
    <property type="protein sequence ID" value="CDL82519.1"/>
    <property type="molecule type" value="Genomic_DNA"/>
</dbReference>
<evidence type="ECO:0000256" key="1">
    <source>
        <dbReference type="SAM" id="MobiDB-lite"/>
    </source>
</evidence>
<reference evidence="2 3" key="1">
    <citation type="submission" date="2013-11" db="EMBL/GenBank/DDBJ databases">
        <title>Draft genome sequence and annotation of the entomopathogenic bacterium, Xenorhabdus cabanillasi strain JM26.</title>
        <authorList>
            <person name="Gualtieri M."/>
            <person name="Ogier J.C."/>
            <person name="Pages S."/>
            <person name="Givaudan A."/>
            <person name="Gaudriault S."/>
        </authorList>
    </citation>
    <scope>NUCLEOTIDE SEQUENCE [LARGE SCALE GENOMIC DNA]</scope>
    <source>
        <strain evidence="2 3">JM26</strain>
    </source>
</reference>
<comment type="caution">
    <text evidence="2">The sequence shown here is derived from an EMBL/GenBank/DDBJ whole genome shotgun (WGS) entry which is preliminary data.</text>
</comment>
<feature type="compositionally biased region" description="Polar residues" evidence="1">
    <location>
        <begin position="1"/>
        <end position="10"/>
    </location>
</feature>
<dbReference type="Proteomes" id="UP000019197">
    <property type="component" value="Unassembled WGS sequence"/>
</dbReference>
<name>W1IVQ5_9GAMM</name>
<evidence type="ECO:0000313" key="3">
    <source>
        <dbReference type="Proteomes" id="UP000019197"/>
    </source>
</evidence>
<gene>
    <name evidence="2" type="ORF">XCR1_1680007</name>
</gene>
<organism evidence="2 3">
    <name type="scientific">Xenorhabdus cabanillasii JM26</name>
    <dbReference type="NCBI Taxonomy" id="1427517"/>
    <lineage>
        <taxon>Bacteria</taxon>
        <taxon>Pseudomonadati</taxon>
        <taxon>Pseudomonadota</taxon>
        <taxon>Gammaproteobacteria</taxon>
        <taxon>Enterobacterales</taxon>
        <taxon>Morganellaceae</taxon>
        <taxon>Xenorhabdus</taxon>
    </lineage>
</organism>
<accession>W1IVQ5</accession>
<evidence type="ECO:0000313" key="2">
    <source>
        <dbReference type="EMBL" id="CDL82519.1"/>
    </source>
</evidence>
<dbReference type="AlphaFoldDB" id="W1IVQ5"/>
<sequence>MTPEQQQRWQQIKRDFMRNKAPGGDNASVGDRVVAQLADLVESVQALKN</sequence>
<protein>
    <submittedName>
        <fullName evidence="2">Uncharacterized protein</fullName>
    </submittedName>
</protein>
<proteinExistence type="predicted"/>
<feature type="region of interest" description="Disordered" evidence="1">
    <location>
        <begin position="1"/>
        <end position="28"/>
    </location>
</feature>